<feature type="domain" description="Treble clef zinc finger" evidence="1">
    <location>
        <begin position="500"/>
        <end position="554"/>
    </location>
</feature>
<reference evidence="2" key="1">
    <citation type="journal article" date="2018" name="Genome Biol.">
        <title>SKESA: strategic k-mer extension for scrupulous assemblies.</title>
        <authorList>
            <person name="Souvorov A."/>
            <person name="Agarwala R."/>
            <person name="Lipman D.J."/>
        </authorList>
    </citation>
    <scope>NUCLEOTIDE SEQUENCE</scope>
    <source>
        <strain evidence="2">D3612</strain>
    </source>
</reference>
<dbReference type="RefSeq" id="WP_027264576.1">
    <property type="nucleotide sequence ID" value="NZ_CCZV01000010.1"/>
</dbReference>
<accession>A0AAN5R6K7</accession>
<feature type="domain" description="Treble clef zinc finger" evidence="1">
    <location>
        <begin position="12"/>
        <end position="65"/>
    </location>
</feature>
<evidence type="ECO:0000313" key="2">
    <source>
        <dbReference type="EMBL" id="HAT1597808.1"/>
    </source>
</evidence>
<protein>
    <submittedName>
        <fullName evidence="2">Zinc-ribbon domain-containing protein</fullName>
    </submittedName>
</protein>
<feature type="domain" description="Treble clef zinc finger" evidence="1">
    <location>
        <begin position="149"/>
        <end position="203"/>
    </location>
</feature>
<feature type="domain" description="Treble clef zinc finger" evidence="1">
    <location>
        <begin position="80"/>
        <end position="134"/>
    </location>
</feature>
<sequence length="554" mass="64886">MENSISNKAPHLICEWHPTKNSLTPDEISYSSNKEVWWLCSLGHEWQATPSNRYRGTGCPYCCGRKLSNEHNFAIKCPHLIKEWHPTKNGNLTPYDVHPRGKQMVWWQCKHGHEWQATTGNRYMGTGCPTCSGRKLSKENNLGIKIPVLCNEWHPTKNGSLTPYDVHPRANNKVWWQCRYGHEWVTSIVTRYKGTQCPYCSGRKSSAEYNLALKFPDLVGEWHSEKNAPLTPFDVTPGSKRKVWWKCQWNHEWEAVIYSRTKKHGCPKCNIRASKLEIRTYCELKSIFPDAKLKEKIYHKEIDIYLPIIGVGIEVNGWYWHKSEERKNADQKKQETLKKNNIHLIKLIDNRLEISHPNEIPYTNGEEHLPIIIRLLNYLKVNFNLSKYTQEQINNYLQLQKYYNDDEYKVIIRSLPGPLIENSIANNPILLKEWHYEKNNLEPTQVSYGSRTKVWWICKNGHEWESTPNSRTRPGGSGCPYCSGKLPTKDNNLAIKSPELAKQWHPLKNNELRPEMFLPRSNKKVWWLGECLHEWQASIDNRFNGTNCPICWNR</sequence>
<dbReference type="PANTHER" id="PTHR37317:SF1">
    <property type="entry name" value="ZINC-RIBBON DOMAIN-CONTAINING PROTEIN-RELATED"/>
    <property type="match status" value="1"/>
</dbReference>
<dbReference type="PANTHER" id="PTHR37317">
    <property type="entry name" value="BLR8090 PROTEIN"/>
    <property type="match status" value="1"/>
</dbReference>
<feature type="domain" description="Treble clef zinc finger" evidence="1">
    <location>
        <begin position="430"/>
        <end position="485"/>
    </location>
</feature>
<name>A0AAN5R6K7_LEGPN</name>
<dbReference type="EMBL" id="DACSEI010000079">
    <property type="protein sequence ID" value="HAT1597808.1"/>
    <property type="molecule type" value="Genomic_DNA"/>
</dbReference>
<dbReference type="Proteomes" id="UP000861567">
    <property type="component" value="Unassembled WGS sequence"/>
</dbReference>
<dbReference type="Gene3D" id="3.40.960.10">
    <property type="entry name" value="VSR Endonuclease"/>
    <property type="match status" value="1"/>
</dbReference>
<dbReference type="Pfam" id="PF14311">
    <property type="entry name" value="DUF4379"/>
    <property type="match status" value="6"/>
</dbReference>
<reference evidence="2" key="2">
    <citation type="submission" date="2020-11" db="EMBL/GenBank/DDBJ databases">
        <authorList>
            <consortium name="NCBI Pathogen Detection Project"/>
        </authorList>
    </citation>
    <scope>NUCLEOTIDE SEQUENCE</scope>
    <source>
        <strain evidence="2">D3612</strain>
    </source>
</reference>
<feature type="domain" description="Treble clef zinc finger" evidence="1">
    <location>
        <begin position="218"/>
        <end position="270"/>
    </location>
</feature>
<dbReference type="InterPro" id="IPR025487">
    <property type="entry name" value="DUF4379"/>
</dbReference>
<proteinExistence type="predicted"/>
<organism evidence="2 3">
    <name type="scientific">Legionella pneumophila</name>
    <dbReference type="NCBI Taxonomy" id="446"/>
    <lineage>
        <taxon>Bacteria</taxon>
        <taxon>Pseudomonadati</taxon>
        <taxon>Pseudomonadota</taxon>
        <taxon>Gammaproteobacteria</taxon>
        <taxon>Legionellales</taxon>
        <taxon>Legionellaceae</taxon>
        <taxon>Legionella</taxon>
    </lineage>
</organism>
<evidence type="ECO:0000313" key="3">
    <source>
        <dbReference type="Proteomes" id="UP000861567"/>
    </source>
</evidence>
<gene>
    <name evidence="2" type="ORF">I8Y58_003088</name>
</gene>
<comment type="caution">
    <text evidence="2">The sequence shown here is derived from an EMBL/GenBank/DDBJ whole genome shotgun (WGS) entry which is preliminary data.</text>
</comment>
<dbReference type="AlphaFoldDB" id="A0AAN5R6K7"/>
<evidence type="ECO:0000259" key="1">
    <source>
        <dbReference type="Pfam" id="PF14311"/>
    </source>
</evidence>